<comment type="similarity">
    <text evidence="1">Belongs to the peptidase M16 family.</text>
</comment>
<dbReference type="PANTHER" id="PTHR11851:SF49">
    <property type="entry name" value="MITOCHONDRIAL-PROCESSING PEPTIDASE SUBUNIT ALPHA"/>
    <property type="match status" value="1"/>
</dbReference>
<dbReference type="GO" id="GO:0005739">
    <property type="term" value="C:mitochondrion"/>
    <property type="evidence" value="ECO:0007669"/>
    <property type="project" value="TreeGrafter"/>
</dbReference>
<dbReference type="AlphaFoldDB" id="A0A6V2A725"/>
<evidence type="ECO:0000256" key="1">
    <source>
        <dbReference type="ARBA" id="ARBA00007261"/>
    </source>
</evidence>
<dbReference type="GO" id="GO:0046872">
    <property type="term" value="F:metal ion binding"/>
    <property type="evidence" value="ECO:0007669"/>
    <property type="project" value="InterPro"/>
</dbReference>
<dbReference type="SUPFAM" id="SSF63411">
    <property type="entry name" value="LuxS/MPP-like metallohydrolase"/>
    <property type="match status" value="1"/>
</dbReference>
<dbReference type="InterPro" id="IPR011249">
    <property type="entry name" value="Metalloenz_LuxS/M16"/>
</dbReference>
<gene>
    <name evidence="2" type="ORF">DBRI00130_LOCUS500</name>
    <name evidence="3" type="ORF">DBRI00130_LOCUS502</name>
</gene>
<protein>
    <recommendedName>
        <fullName evidence="4">Peptidase M16 N-terminal domain-containing protein</fullName>
    </recommendedName>
</protein>
<dbReference type="EMBL" id="HBNS01000624">
    <property type="protein sequence ID" value="CAE4578782.1"/>
    <property type="molecule type" value="Transcribed_RNA"/>
</dbReference>
<sequence length="252" mass="24873">MTDQIYAAAYGAQSAMGRGYYTAGASTDSIISFRERTYTLNGAVLAATGISDHESFVLAVQEGFAEANASAPAEAPASSYMGGEARLSAPSTGYAHLALAFEGPASSPLINVLKHCLTLAAPEGVSAFVAPTLIGVYGGSAAAGASAVADSLCAAVSAAPSADVVERAKGLAKAEALFALDGGSQSLASSMTSSVLESCTYSAAGVAASYDAVTAEDVGAAFSAMVGSNPSLAALGDISSVPYHATIAARFS</sequence>
<dbReference type="PANTHER" id="PTHR11851">
    <property type="entry name" value="METALLOPROTEASE"/>
    <property type="match status" value="1"/>
</dbReference>
<dbReference type="Gene3D" id="3.30.830.10">
    <property type="entry name" value="Metalloenzyme, LuxS/M16 peptidase-like"/>
    <property type="match status" value="1"/>
</dbReference>
<evidence type="ECO:0000313" key="3">
    <source>
        <dbReference type="EMBL" id="CAE4578786.1"/>
    </source>
</evidence>
<organism evidence="3">
    <name type="scientific">Ditylum brightwellii</name>
    <dbReference type="NCBI Taxonomy" id="49249"/>
    <lineage>
        <taxon>Eukaryota</taxon>
        <taxon>Sar</taxon>
        <taxon>Stramenopiles</taxon>
        <taxon>Ochrophyta</taxon>
        <taxon>Bacillariophyta</taxon>
        <taxon>Mediophyceae</taxon>
        <taxon>Lithodesmiophycidae</taxon>
        <taxon>Lithodesmiales</taxon>
        <taxon>Lithodesmiaceae</taxon>
        <taxon>Ditylum</taxon>
    </lineage>
</organism>
<reference evidence="3" key="1">
    <citation type="submission" date="2021-01" db="EMBL/GenBank/DDBJ databases">
        <authorList>
            <person name="Corre E."/>
            <person name="Pelletier E."/>
            <person name="Niang G."/>
            <person name="Scheremetjew M."/>
            <person name="Finn R."/>
            <person name="Kale V."/>
            <person name="Holt S."/>
            <person name="Cochrane G."/>
            <person name="Meng A."/>
            <person name="Brown T."/>
            <person name="Cohen L."/>
        </authorList>
    </citation>
    <scope>NUCLEOTIDE SEQUENCE</scope>
    <source>
        <strain evidence="3">GSO104</strain>
    </source>
</reference>
<evidence type="ECO:0008006" key="4">
    <source>
        <dbReference type="Google" id="ProtNLM"/>
    </source>
</evidence>
<dbReference type="InterPro" id="IPR050361">
    <property type="entry name" value="MPP/UQCRC_Complex"/>
</dbReference>
<name>A0A6V2A725_9STRA</name>
<dbReference type="EMBL" id="HBNS01000626">
    <property type="protein sequence ID" value="CAE4578786.1"/>
    <property type="molecule type" value="Transcribed_RNA"/>
</dbReference>
<accession>A0A6V2A725</accession>
<proteinExistence type="inferred from homology"/>
<evidence type="ECO:0000313" key="2">
    <source>
        <dbReference type="EMBL" id="CAE4578782.1"/>
    </source>
</evidence>